<feature type="compositionally biased region" description="Gly residues" evidence="7">
    <location>
        <begin position="232"/>
        <end position="242"/>
    </location>
</feature>
<evidence type="ECO:0000256" key="7">
    <source>
        <dbReference type="SAM" id="MobiDB-lite"/>
    </source>
</evidence>
<dbReference type="SMART" id="SM00576">
    <property type="entry name" value="BTP"/>
    <property type="match status" value="1"/>
</dbReference>
<evidence type="ECO:0000256" key="5">
    <source>
        <dbReference type="ARBA" id="ARBA00023163"/>
    </source>
</evidence>
<dbReference type="GO" id="GO:0046982">
    <property type="term" value="F:protein heterodimerization activity"/>
    <property type="evidence" value="ECO:0007669"/>
    <property type="project" value="InterPro"/>
</dbReference>
<reference evidence="9" key="1">
    <citation type="submission" date="2013-04" db="EMBL/GenBank/DDBJ databases">
        <authorList>
            <person name="Qu J."/>
            <person name="Murali S.C."/>
            <person name="Bandaranaike D."/>
            <person name="Bellair M."/>
            <person name="Blankenburg K."/>
            <person name="Chao H."/>
            <person name="Dinh H."/>
            <person name="Doddapaneni H."/>
            <person name="Downs B."/>
            <person name="Dugan-Rocha S."/>
            <person name="Elkadiri S."/>
            <person name="Gnanaolivu R.D."/>
            <person name="Hernandez B."/>
            <person name="Javaid M."/>
            <person name="Jayaseelan J.C."/>
            <person name="Lee S."/>
            <person name="Li M."/>
            <person name="Ming W."/>
            <person name="Munidasa M."/>
            <person name="Muniz J."/>
            <person name="Nguyen L."/>
            <person name="Ongeri F."/>
            <person name="Osuji N."/>
            <person name="Pu L.-L."/>
            <person name="Puazo M."/>
            <person name="Qu C."/>
            <person name="Quiroz J."/>
            <person name="Raj R."/>
            <person name="Weissenberger G."/>
            <person name="Xin Y."/>
            <person name="Zou X."/>
            <person name="Han Y."/>
            <person name="Richards S."/>
            <person name="Worley K."/>
            <person name="Muzny D."/>
            <person name="Gibbs R."/>
        </authorList>
    </citation>
    <scope>NUCLEOTIDE SEQUENCE</scope>
    <source>
        <strain evidence="9">Sampled in the wild</strain>
    </source>
</reference>
<keyword evidence="5" id="KW-0804">Transcription</keyword>
<comment type="similarity">
    <text evidence="2">Belongs to the TAF8 family.</text>
</comment>
<dbReference type="Gene3D" id="1.10.20.10">
    <property type="entry name" value="Histone, subunit A"/>
    <property type="match status" value="1"/>
</dbReference>
<sequence length="303" mass="32317">MRRKALVVVVSNLLMEAGFESADKQALETLIEMLQSFITEVGGSAQSYCELSGRTEVLIGDVVMSLADMGVPCWDSGGGSETLQAYARRTARRVLPPLAMGVAPKQPTILQAGSKRPHPPHIPPHLPPFPDPHAYIRTPTHKQPVTEYEAIRDRAACQKRDVERALTRFVAKTGDTHSLFLTEDNNAFPLIACKSAPNPYLNALLPKDQVFEEEEEEDRQQRRKREGNPGANAGGQQGSGRGAEGRAEGRGGGASGGENAEGGGAKGGGGGGAFGGEGSSNEGEVIDSPYLRPVKLPKKKKVK</sequence>
<dbReference type="PANTHER" id="PTHR46469">
    <property type="entry name" value="TRANSCRIPTION INITIATION FACTOR TFIID SUBUNIT 8"/>
    <property type="match status" value="1"/>
</dbReference>
<evidence type="ECO:0000259" key="8">
    <source>
        <dbReference type="SMART" id="SM00576"/>
    </source>
</evidence>
<dbReference type="Pfam" id="PF07524">
    <property type="entry name" value="Bromo_TP"/>
    <property type="match status" value="1"/>
</dbReference>
<organism evidence="9 10">
    <name type="scientific">Ladona fulva</name>
    <name type="common">Scarce chaser dragonfly</name>
    <name type="synonym">Libellula fulva</name>
    <dbReference type="NCBI Taxonomy" id="123851"/>
    <lineage>
        <taxon>Eukaryota</taxon>
        <taxon>Metazoa</taxon>
        <taxon>Ecdysozoa</taxon>
        <taxon>Arthropoda</taxon>
        <taxon>Hexapoda</taxon>
        <taxon>Insecta</taxon>
        <taxon>Pterygota</taxon>
        <taxon>Palaeoptera</taxon>
        <taxon>Odonata</taxon>
        <taxon>Epiprocta</taxon>
        <taxon>Anisoptera</taxon>
        <taxon>Libelluloidea</taxon>
        <taxon>Libellulidae</taxon>
        <taxon>Ladona</taxon>
    </lineage>
</organism>
<evidence type="ECO:0000256" key="4">
    <source>
        <dbReference type="ARBA" id="ARBA00023015"/>
    </source>
</evidence>
<keyword evidence="4" id="KW-0805">Transcription regulation</keyword>
<keyword evidence="6" id="KW-0539">Nucleus</keyword>
<dbReference type="GO" id="GO:0006367">
    <property type="term" value="P:transcription initiation at RNA polymerase II promoter"/>
    <property type="evidence" value="ECO:0007669"/>
    <property type="project" value="TreeGrafter"/>
</dbReference>
<evidence type="ECO:0000256" key="6">
    <source>
        <dbReference type="ARBA" id="ARBA00023242"/>
    </source>
</evidence>
<evidence type="ECO:0000256" key="3">
    <source>
        <dbReference type="ARBA" id="ARBA00017307"/>
    </source>
</evidence>
<dbReference type="InterPro" id="IPR009072">
    <property type="entry name" value="Histone-fold"/>
</dbReference>
<evidence type="ECO:0000256" key="1">
    <source>
        <dbReference type="ARBA" id="ARBA00004123"/>
    </source>
</evidence>
<dbReference type="Pfam" id="PF10406">
    <property type="entry name" value="TAF8_C"/>
    <property type="match status" value="1"/>
</dbReference>
<evidence type="ECO:0000313" key="9">
    <source>
        <dbReference type="EMBL" id="KAG8223069.1"/>
    </source>
</evidence>
<dbReference type="CDD" id="cd08049">
    <property type="entry name" value="TAF8"/>
    <property type="match status" value="1"/>
</dbReference>
<protein>
    <recommendedName>
        <fullName evidence="3">Transcription initiation factor TFIID subunit 8</fullName>
    </recommendedName>
</protein>
<dbReference type="GO" id="GO:0005669">
    <property type="term" value="C:transcription factor TFIID complex"/>
    <property type="evidence" value="ECO:0007669"/>
    <property type="project" value="InterPro"/>
</dbReference>
<feature type="compositionally biased region" description="Gly residues" evidence="7">
    <location>
        <begin position="250"/>
        <end position="278"/>
    </location>
</feature>
<dbReference type="InterPro" id="IPR037818">
    <property type="entry name" value="TAF8"/>
</dbReference>
<comment type="subcellular location">
    <subcellularLocation>
        <location evidence="1">Nucleus</location>
    </subcellularLocation>
</comment>
<comment type="caution">
    <text evidence="9">The sequence shown here is derived from an EMBL/GenBank/DDBJ whole genome shotgun (WGS) entry which is preliminary data.</text>
</comment>
<dbReference type="CDD" id="cd22918">
    <property type="entry name" value="HFD_TAF8"/>
    <property type="match status" value="1"/>
</dbReference>
<proteinExistence type="inferred from homology"/>
<dbReference type="AlphaFoldDB" id="A0A8K0NX69"/>
<feature type="domain" description="Bromodomain associated" evidence="8">
    <location>
        <begin position="1"/>
        <end position="75"/>
    </location>
</feature>
<evidence type="ECO:0000256" key="2">
    <source>
        <dbReference type="ARBA" id="ARBA00008767"/>
    </source>
</evidence>
<dbReference type="Proteomes" id="UP000792457">
    <property type="component" value="Unassembled WGS sequence"/>
</dbReference>
<evidence type="ECO:0000313" key="10">
    <source>
        <dbReference type="Proteomes" id="UP000792457"/>
    </source>
</evidence>
<dbReference type="SUPFAM" id="SSF47113">
    <property type="entry name" value="Histone-fold"/>
    <property type="match status" value="1"/>
</dbReference>
<reference evidence="9" key="2">
    <citation type="submission" date="2017-10" db="EMBL/GenBank/DDBJ databases">
        <title>Ladona fulva Genome sequencing and assembly.</title>
        <authorList>
            <person name="Murali S."/>
            <person name="Richards S."/>
            <person name="Bandaranaike D."/>
            <person name="Bellair M."/>
            <person name="Blankenburg K."/>
            <person name="Chao H."/>
            <person name="Dinh H."/>
            <person name="Doddapaneni H."/>
            <person name="Dugan-Rocha S."/>
            <person name="Elkadiri S."/>
            <person name="Gnanaolivu R."/>
            <person name="Hernandez B."/>
            <person name="Skinner E."/>
            <person name="Javaid M."/>
            <person name="Lee S."/>
            <person name="Li M."/>
            <person name="Ming W."/>
            <person name="Munidasa M."/>
            <person name="Muniz J."/>
            <person name="Nguyen L."/>
            <person name="Hughes D."/>
            <person name="Osuji N."/>
            <person name="Pu L.-L."/>
            <person name="Puazo M."/>
            <person name="Qu C."/>
            <person name="Quiroz J."/>
            <person name="Raj R."/>
            <person name="Weissenberger G."/>
            <person name="Xin Y."/>
            <person name="Zou X."/>
            <person name="Han Y."/>
            <person name="Worley K."/>
            <person name="Muzny D."/>
            <person name="Gibbs R."/>
        </authorList>
    </citation>
    <scope>NUCLEOTIDE SEQUENCE</scope>
    <source>
        <strain evidence="9">Sampled in the wild</strain>
    </source>
</reference>
<name>A0A8K0NX69_LADFU</name>
<accession>A0A8K0NX69</accession>
<dbReference type="InterPro" id="IPR006565">
    <property type="entry name" value="BTP"/>
</dbReference>
<dbReference type="InterPro" id="IPR019473">
    <property type="entry name" value="TFIID_su8_C"/>
</dbReference>
<feature type="region of interest" description="Disordered" evidence="7">
    <location>
        <begin position="207"/>
        <end position="303"/>
    </location>
</feature>
<keyword evidence="10" id="KW-1185">Reference proteome</keyword>
<dbReference type="EMBL" id="KZ308152">
    <property type="protein sequence ID" value="KAG8223069.1"/>
    <property type="molecule type" value="Genomic_DNA"/>
</dbReference>
<gene>
    <name evidence="9" type="ORF">J437_LFUL002017</name>
</gene>
<dbReference type="PANTHER" id="PTHR46469:SF1">
    <property type="entry name" value="TRANSCRIPTION INITIATION FACTOR TFIID SUBUNIT 8"/>
    <property type="match status" value="1"/>
</dbReference>
<dbReference type="OrthoDB" id="2193813at2759"/>